<evidence type="ECO:0000259" key="2">
    <source>
        <dbReference type="Pfam" id="PF02754"/>
    </source>
</evidence>
<dbReference type="InterPro" id="IPR004017">
    <property type="entry name" value="Cys_rich_dom"/>
</dbReference>
<dbReference type="Gene3D" id="3.40.50.11810">
    <property type="match status" value="1"/>
</dbReference>
<keyword evidence="1 3" id="KW-0560">Oxidoreductase</keyword>
<evidence type="ECO:0000256" key="1">
    <source>
        <dbReference type="ARBA" id="ARBA00023002"/>
    </source>
</evidence>
<name>E6WXR9_NITSE</name>
<gene>
    <name evidence="3" type="ordered locus">Nitsa_1070</name>
</gene>
<dbReference type="eggNOG" id="COG2048">
    <property type="taxonomic scope" value="Bacteria"/>
</dbReference>
<sequence length="323" mass="35559">MSKLKYALYTGCTARESTPELLSSTLAVAEKLGIELVLLDEASCCGASHLQDFDEFLSLVLNARNICYAEKLGLPMVTICNTCQLNSVMTKERLDHDPEMRAKVNEKLAEVGLEYKGTSSVRHFLYALIDDYGLENIREKVVKPLSHFNIAPFYGCHNIRPSHIHYKHNSQTLPPKGEFDVGEGGGEALHHEEPLMSKYSHENPYVPTSLDRLIEALEGKPVDYESKNKCCGFHVDLQAPETSNALTGTALSDAIDNGADVVVTPCPLCQLNMDLKQESAGKQLGRDIEIPVLHMPQMVALALGCSPEQIGLKYNVTKATELA</sequence>
<reference evidence="4" key="2">
    <citation type="submission" date="2011-01" db="EMBL/GenBank/DDBJ databases">
        <title>The complete genome of Nitratifractor salsuginis DSM 16511.</title>
        <authorList>
            <consortium name="US DOE Joint Genome Institute (JGI-PGF)"/>
            <person name="Lucas S."/>
            <person name="Copeland A."/>
            <person name="Lapidus A."/>
            <person name="Bruce D."/>
            <person name="Goodwin L."/>
            <person name="Pitluck S."/>
            <person name="Kyrpides N."/>
            <person name="Mavromatis K."/>
            <person name="Ivanova N."/>
            <person name="Mikhailova N."/>
            <person name="Zeytun A."/>
            <person name="Detter J.C."/>
            <person name="Tapia R."/>
            <person name="Han C."/>
            <person name="Land M."/>
            <person name="Hauser L."/>
            <person name="Markowitz V."/>
            <person name="Cheng J.-F."/>
            <person name="Hugenholtz P."/>
            <person name="Woyke T."/>
            <person name="Wu D."/>
            <person name="Tindall B."/>
            <person name="Schuetze A."/>
            <person name="Brambilla E."/>
            <person name="Klenk H.-P."/>
            <person name="Eisen J.A."/>
        </authorList>
    </citation>
    <scope>NUCLEOTIDE SEQUENCE [LARGE SCALE GENOMIC DNA]</scope>
    <source>
        <strain evidence="4">DSM 16511 / JCM 12458 / E9I37-1</strain>
    </source>
</reference>
<dbReference type="AlphaFoldDB" id="E6WXR9"/>
<dbReference type="PANTHER" id="PTHR42947:SF1">
    <property type="entry name" value="COB--COM HETERODISULFIDE REDUCTASE SUBUNIT B 1"/>
    <property type="match status" value="1"/>
</dbReference>
<dbReference type="EMBL" id="CP002452">
    <property type="protein sequence ID" value="ADV46326.1"/>
    <property type="molecule type" value="Genomic_DNA"/>
</dbReference>
<accession>E6WXR9</accession>
<dbReference type="InterPro" id="IPR051278">
    <property type="entry name" value="HdrB/HdrD_reductase"/>
</dbReference>
<dbReference type="RefSeq" id="WP_013554019.1">
    <property type="nucleotide sequence ID" value="NC_014935.1"/>
</dbReference>
<reference evidence="3 4" key="1">
    <citation type="journal article" date="2011" name="Stand. Genomic Sci.">
        <title>Complete genome sequence of Nitratifractor salsuginis type strain (E9I37-1).</title>
        <authorList>
            <person name="Anderson I."/>
            <person name="Sikorski J."/>
            <person name="Zeytun A."/>
            <person name="Nolan M."/>
            <person name="Lapidus A."/>
            <person name="Lucas S."/>
            <person name="Hammon N."/>
            <person name="Deshpande S."/>
            <person name="Cheng J.F."/>
            <person name="Tapia R."/>
            <person name="Han C."/>
            <person name="Goodwin L."/>
            <person name="Pitluck S."/>
            <person name="Liolios K."/>
            <person name="Pagani I."/>
            <person name="Ivanova N."/>
            <person name="Huntemann M."/>
            <person name="Mavromatis K."/>
            <person name="Ovchinikova G."/>
            <person name="Pati A."/>
            <person name="Chen A."/>
            <person name="Palaniappan K."/>
            <person name="Land M."/>
            <person name="Hauser L."/>
            <person name="Brambilla E.M."/>
            <person name="Ngatchou-Djao O.D."/>
            <person name="Rohde M."/>
            <person name="Tindall B.J."/>
            <person name="Goker M."/>
            <person name="Detter J.C."/>
            <person name="Woyke T."/>
            <person name="Bristow J."/>
            <person name="Eisen J.A."/>
            <person name="Markowitz V."/>
            <person name="Hugenholtz P."/>
            <person name="Klenk H.P."/>
            <person name="Kyrpides N.C."/>
        </authorList>
    </citation>
    <scope>NUCLEOTIDE SEQUENCE [LARGE SCALE GENOMIC DNA]</scope>
    <source>
        <strain evidence="4">DSM 16511 / JCM 12458 / E9I37-1</strain>
    </source>
</reference>
<protein>
    <submittedName>
        <fullName evidence="3">Succinate dehydrogenase subunit C</fullName>
        <ecNumber evidence="3">1.3.5.1</ecNumber>
    </submittedName>
</protein>
<feature type="domain" description="Cysteine-rich" evidence="2">
    <location>
        <begin position="6"/>
        <end position="85"/>
    </location>
</feature>
<proteinExistence type="predicted"/>
<organism evidence="3 4">
    <name type="scientific">Nitratifractor salsuginis (strain DSM 16511 / JCM 12458 / E9I37-1)</name>
    <dbReference type="NCBI Taxonomy" id="749222"/>
    <lineage>
        <taxon>Bacteria</taxon>
        <taxon>Pseudomonadati</taxon>
        <taxon>Campylobacterota</taxon>
        <taxon>Epsilonproteobacteria</taxon>
        <taxon>Campylobacterales</taxon>
        <taxon>Sulfurovaceae</taxon>
        <taxon>Nitratifractor</taxon>
    </lineage>
</organism>
<dbReference type="KEGG" id="nsa:Nitsa_1070"/>
<dbReference type="HOGENOM" id="CLU_052147_1_0_7"/>
<dbReference type="Pfam" id="PF02754">
    <property type="entry name" value="CCG"/>
    <property type="match status" value="2"/>
</dbReference>
<evidence type="ECO:0000313" key="4">
    <source>
        <dbReference type="Proteomes" id="UP000008633"/>
    </source>
</evidence>
<dbReference type="PANTHER" id="PTHR42947">
    <property type="entry name" value="COB--COM HETERODISULFIDE REDUCTASE SUBUNIT B 1"/>
    <property type="match status" value="1"/>
</dbReference>
<dbReference type="GO" id="GO:0008177">
    <property type="term" value="F:succinate dehydrogenase (quinone) activity"/>
    <property type="evidence" value="ECO:0007669"/>
    <property type="project" value="UniProtKB-EC"/>
</dbReference>
<dbReference type="EC" id="1.3.5.1" evidence="3"/>
<dbReference type="Proteomes" id="UP000008633">
    <property type="component" value="Chromosome"/>
</dbReference>
<dbReference type="OrthoDB" id="9777685at2"/>
<evidence type="ECO:0000313" key="3">
    <source>
        <dbReference type="EMBL" id="ADV46326.1"/>
    </source>
</evidence>
<dbReference type="Gene3D" id="1.20.1050.140">
    <property type="match status" value="1"/>
</dbReference>
<feature type="domain" description="Cysteine-rich" evidence="2">
    <location>
        <begin position="201"/>
        <end position="273"/>
    </location>
</feature>
<keyword evidence="4" id="KW-1185">Reference proteome</keyword>
<dbReference type="STRING" id="749222.Nitsa_1070"/>